<dbReference type="PANTHER" id="PTHR10161:SF14">
    <property type="entry name" value="TARTRATE-RESISTANT ACID PHOSPHATASE TYPE 5"/>
    <property type="match status" value="1"/>
</dbReference>
<dbReference type="Pfam" id="PF00149">
    <property type="entry name" value="Metallophos"/>
    <property type="match status" value="1"/>
</dbReference>
<dbReference type="EMBL" id="JBIPKE010000020">
    <property type="protein sequence ID" value="MFH6985680.1"/>
    <property type="molecule type" value="Genomic_DNA"/>
</dbReference>
<sequence length="1218" mass="138672">MRLLFSLLLIAVSTLASGQEVSVYLIGDAGAPTSPDRNLDFLQKITKEAKATDVLIFLGDNLYPDGLPSKEDPARGTMENKLNASLNIMKAFKGRSIILPGNHDWSRGGKDGWKKVLNMQRYVDEYMGTSTVFLPRDACPGPVEIPLTNALTLLIVDTQYFLHPWDKPGREDGCESKSTAEALEELDDLLKRNADKHVIVAGHHPMHSYGPHGGQYTLKQHIFPLTDVNRKLWIPLPILGSIYPIFRSVFGSRQDITNPRYKLVRNTMVKSFAQVKDLVYVNGHEHSLQYIRKDSAHYITSGSGSKSSNVSDGANSLFSSAKRGFAQLTYHAGGSVDLKFFNGDLQEKIYDSPIYTKKVNHKSNEMLKANYSDSTVVRPISLRYAIKSNTHEFWLGENYRQLWSTPVSMPVFNIDQEHGGLEILKLGGGNQTKSLRLEAKNGRQYVLRSLDKYTTKLLPAPLYETLAADIVQDQISAANPYGVFAIPPLAEAAGIYHTNPQLMYVLDDPRFGPYQSLFAHMPVLYEERPNDDAASEDYFGGGEKIEGTPDVIATIQGDNDEVIDQDFALRNRLFDMLIGDWDRHEDQWRWVRLDQSDKGHYWRPIPRDRDQAFFVNEGMIGWAASRKFALPNTEGFDEKMDYPPGFNASARFFDRTFLNALDWSQWEKQIDILNTRLTNELIDSAFNVWPDTIRLQAAQETSRILKARRDDMRRYARIYYLFLSREVEVVGTNKHEYFLVERISNEATRVTVHKRKKDGEVLQIIYQRTFLSSETEEIRLYGLEGEDVFEIKGQVKSGIRIRIIGGEDNDKITDHSRVNGLKHHTVVYDLKQNTQLHPSKETKSRLSNNINVNAYNRTAFEYDKLIPLASVEFNFDDGLFLGGGFILTKEGWRKDPFAARHQLKINGAFETGAVNLYYNGTLSDVIEWWDLNLDFTLQRPFGVSNFFGFGNESSYDFKGQGDAGGFEDEIDFYRIRFERSQTYLNLAHSIGAKGSFRMGPEHLSYELENKIQDRYIHQPNSGTDPEALYKSHQYVGYRAEIATNTRNHPELPTSGVFAQLIYGSYYGLNARSRNFSTLKGEFIFYLSTRIPSKVTFANRIGAQFNEGSLEFFNGAILDKETLRGYRRGRFIGEASLYHNFDLRAKLFSFKTYLFPASVGILGFHDIGRVWLKSEQSDTWHTSKGFGLWVAPLNQLVVTANTAFSKEETLPTVTFGYQF</sequence>
<evidence type="ECO:0000313" key="6">
    <source>
        <dbReference type="Proteomes" id="UP001610063"/>
    </source>
</evidence>
<proteinExistence type="predicted"/>
<feature type="chain" id="PRO_5045773774" evidence="3">
    <location>
        <begin position="19"/>
        <end position="1218"/>
    </location>
</feature>
<dbReference type="RefSeq" id="WP_395419084.1">
    <property type="nucleotide sequence ID" value="NZ_JBIPKE010000020.1"/>
</dbReference>
<dbReference type="PANTHER" id="PTHR10161">
    <property type="entry name" value="TARTRATE-RESISTANT ACID PHOSPHATASE TYPE 5"/>
    <property type="match status" value="1"/>
</dbReference>
<dbReference type="InterPro" id="IPR004843">
    <property type="entry name" value="Calcineurin-like_PHP"/>
</dbReference>
<dbReference type="Proteomes" id="UP001610063">
    <property type="component" value="Unassembled WGS sequence"/>
</dbReference>
<keyword evidence="6" id="KW-1185">Reference proteome</keyword>
<dbReference type="InterPro" id="IPR051558">
    <property type="entry name" value="Metallophosphoesterase_PAP"/>
</dbReference>
<evidence type="ECO:0000256" key="3">
    <source>
        <dbReference type="SAM" id="SignalP"/>
    </source>
</evidence>
<organism evidence="5 6">
    <name type="scientific">Marinoscillum luteum</name>
    <dbReference type="NCBI Taxonomy" id="861051"/>
    <lineage>
        <taxon>Bacteria</taxon>
        <taxon>Pseudomonadati</taxon>
        <taxon>Bacteroidota</taxon>
        <taxon>Cytophagia</taxon>
        <taxon>Cytophagales</taxon>
        <taxon>Reichenbachiellaceae</taxon>
        <taxon>Marinoscillum</taxon>
    </lineage>
</organism>
<accession>A0ABW7NDQ1</accession>
<evidence type="ECO:0000313" key="5">
    <source>
        <dbReference type="EMBL" id="MFH6985680.1"/>
    </source>
</evidence>
<keyword evidence="2" id="KW-0378">Hydrolase</keyword>
<dbReference type="SUPFAM" id="SSF56300">
    <property type="entry name" value="Metallo-dependent phosphatases"/>
    <property type="match status" value="1"/>
</dbReference>
<feature type="domain" description="Calcineurin-like phosphoesterase" evidence="4">
    <location>
        <begin position="23"/>
        <end position="219"/>
    </location>
</feature>
<dbReference type="InterPro" id="IPR029052">
    <property type="entry name" value="Metallo-depent_PP-like"/>
</dbReference>
<gene>
    <name evidence="5" type="ORF">ACHKAR_19665</name>
</gene>
<reference evidence="5 6" key="1">
    <citation type="journal article" date="2013" name="Int. J. Syst. Evol. Microbiol.">
        <title>Marinoscillum luteum sp. nov., isolated from marine sediment.</title>
        <authorList>
            <person name="Cha I.T."/>
            <person name="Park S.J."/>
            <person name="Kim S.J."/>
            <person name="Kim J.G."/>
            <person name="Jung M.Y."/>
            <person name="Shin K.S."/>
            <person name="Kwon K.K."/>
            <person name="Yang S.H."/>
            <person name="Seo Y.S."/>
            <person name="Rhee S.K."/>
        </authorList>
    </citation>
    <scope>NUCLEOTIDE SEQUENCE [LARGE SCALE GENOMIC DNA]</scope>
    <source>
        <strain evidence="5 6">KCTC 23939</strain>
    </source>
</reference>
<dbReference type="Gene3D" id="3.60.21.10">
    <property type="match status" value="1"/>
</dbReference>
<keyword evidence="1 3" id="KW-0732">Signal</keyword>
<comment type="caution">
    <text evidence="5">The sequence shown here is derived from an EMBL/GenBank/DDBJ whole genome shotgun (WGS) entry which is preliminary data.</text>
</comment>
<protein>
    <submittedName>
        <fullName evidence="5">Metallophosphoesterase</fullName>
    </submittedName>
</protein>
<evidence type="ECO:0000259" key="4">
    <source>
        <dbReference type="Pfam" id="PF00149"/>
    </source>
</evidence>
<name>A0ABW7NDQ1_9BACT</name>
<feature type="signal peptide" evidence="3">
    <location>
        <begin position="1"/>
        <end position="18"/>
    </location>
</feature>
<evidence type="ECO:0000256" key="2">
    <source>
        <dbReference type="ARBA" id="ARBA00022801"/>
    </source>
</evidence>
<evidence type="ECO:0000256" key="1">
    <source>
        <dbReference type="ARBA" id="ARBA00022729"/>
    </source>
</evidence>